<dbReference type="InParanoid" id="A0A1D6HDQ3"/>
<feature type="non-terminal residue" evidence="2">
    <location>
        <position position="388"/>
    </location>
</feature>
<dbReference type="EMBL" id="CM000781">
    <property type="protein sequence ID" value="AQK72808.1"/>
    <property type="molecule type" value="Genomic_DNA"/>
</dbReference>
<sequence length="388" mass="43555">MQMSTGSNHYGVFPHPFCNQHVVSFQTSSITSGSGAIPVCLDTSSGMNGDMAMLNTTSSTIVSTGSPNMVADSSCQNLKYSAPLAVEWSYPELQLLNDGLNKYANEPGIMKYIKIAATLPDKTVRDVAMRCQWMAARKEATRRRKPEERYLGKKIKDRKDKMAQPSSWGTNPPVQAEMRSSSFMPRNAKHNGFLSGDSQIDHEMLNILEENARLLNQIEVNILTSQAHNNINLFHHIRRNINGLLQSMCQIPGIMSKMPPLPVSVDERLASYILPRAHTVNFLCYSIFTFIIGFVFCFVLPLLNKYSFSFDEYIAALVSPGSTEMLTLDMPLLSFEGTSSWQQSFERRTKSVVAFLIKDNIQRFNFNDETGSDTSDRAISYLSRILEP</sequence>
<reference evidence="2" key="1">
    <citation type="submission" date="2015-12" db="EMBL/GenBank/DDBJ databases">
        <title>Update maize B73 reference genome by single molecule sequencing technologies.</title>
        <authorList>
            <consortium name="Maize Genome Sequencing Project"/>
            <person name="Ware D."/>
        </authorList>
    </citation>
    <scope>NUCLEOTIDE SEQUENCE</scope>
    <source>
        <tissue evidence="2">Seedling</tissue>
    </source>
</reference>
<dbReference type="EMBL" id="CM000781">
    <property type="protein sequence ID" value="AQK72815.1"/>
    <property type="molecule type" value="Genomic_DNA"/>
</dbReference>
<dbReference type="FunCoup" id="A0A1D6HDQ3">
    <property type="interactions" value="384"/>
</dbReference>
<evidence type="ECO:0000313" key="2">
    <source>
        <dbReference type="EMBL" id="AQK72815.1"/>
    </source>
</evidence>
<evidence type="ECO:0000256" key="1">
    <source>
        <dbReference type="SAM" id="Phobius"/>
    </source>
</evidence>
<dbReference type="PANTHER" id="PTHR14000:SF6">
    <property type="entry name" value="OS02G0631200 PROTEIN"/>
    <property type="match status" value="1"/>
</dbReference>
<accession>A0A1D6HDQ3</accession>
<keyword evidence="1" id="KW-0472">Membrane</keyword>
<keyword evidence="1" id="KW-0812">Transmembrane</keyword>
<feature type="transmembrane region" description="Helical" evidence="1">
    <location>
        <begin position="280"/>
        <end position="303"/>
    </location>
</feature>
<organism evidence="2">
    <name type="scientific">Zea mays</name>
    <name type="common">Maize</name>
    <dbReference type="NCBI Taxonomy" id="4577"/>
    <lineage>
        <taxon>Eukaryota</taxon>
        <taxon>Viridiplantae</taxon>
        <taxon>Streptophyta</taxon>
        <taxon>Embryophyta</taxon>
        <taxon>Tracheophyta</taxon>
        <taxon>Spermatophyta</taxon>
        <taxon>Magnoliopsida</taxon>
        <taxon>Liliopsida</taxon>
        <taxon>Poales</taxon>
        <taxon>Poaceae</taxon>
        <taxon>PACMAD clade</taxon>
        <taxon>Panicoideae</taxon>
        <taxon>Andropogonodae</taxon>
        <taxon>Andropogoneae</taxon>
        <taxon>Tripsacinae</taxon>
        <taxon>Zea</taxon>
    </lineage>
</organism>
<gene>
    <name evidence="2" type="ORF">ZEAMMB73_Zm00001d017298</name>
</gene>
<keyword evidence="1" id="KW-1133">Transmembrane helix</keyword>
<dbReference type="InterPro" id="IPR022228">
    <property type="entry name" value="DUF3755"/>
</dbReference>
<dbReference type="Pfam" id="PF12579">
    <property type="entry name" value="DUF3755"/>
    <property type="match status" value="1"/>
</dbReference>
<protein>
    <submittedName>
        <fullName evidence="2">DUF3755 family protein</fullName>
    </submittedName>
</protein>
<dbReference type="PANTHER" id="PTHR14000">
    <property type="entry name" value="FINGER CCCH DOMAIN PROTEIN, PUTATIVE (DUF3755)-RELATED"/>
    <property type="match status" value="1"/>
</dbReference>
<proteinExistence type="predicted"/>
<dbReference type="STRING" id="4577.A0A1D6HDQ3"/>
<name>A0A1D6HDQ3_MAIZE</name>
<dbReference type="AlphaFoldDB" id="A0A1D6HDQ3"/>
<dbReference type="ExpressionAtlas" id="A0A1D6HDQ3">
    <property type="expression patterns" value="baseline and differential"/>
</dbReference>
<dbReference type="IntAct" id="A0A1D6HDQ3">
    <property type="interactions" value="4"/>
</dbReference>